<keyword evidence="1" id="KW-0472">Membrane</keyword>
<evidence type="ECO:0000313" key="3">
    <source>
        <dbReference type="Proteomes" id="UP000179920"/>
    </source>
</evidence>
<organism evidence="2 3">
    <name type="scientific">Ustilago bromivora</name>
    <dbReference type="NCBI Taxonomy" id="307758"/>
    <lineage>
        <taxon>Eukaryota</taxon>
        <taxon>Fungi</taxon>
        <taxon>Dikarya</taxon>
        <taxon>Basidiomycota</taxon>
        <taxon>Ustilaginomycotina</taxon>
        <taxon>Ustilaginomycetes</taxon>
        <taxon>Ustilaginales</taxon>
        <taxon>Ustilaginaceae</taxon>
        <taxon>Ustilago</taxon>
    </lineage>
</organism>
<protein>
    <submittedName>
        <fullName evidence="2">Uncharacterized protein</fullName>
    </submittedName>
</protein>
<proteinExistence type="predicted"/>
<reference evidence="3" key="1">
    <citation type="submission" date="2016-04" db="EMBL/GenBank/DDBJ databases">
        <authorList>
            <person name="Guldener U."/>
            <person name="Guldener U."/>
        </authorList>
    </citation>
    <scope>NUCLEOTIDE SEQUENCE [LARGE SCALE GENOMIC DNA]</scope>
    <source>
        <strain evidence="3">UB2112</strain>
    </source>
</reference>
<feature type="transmembrane region" description="Helical" evidence="1">
    <location>
        <begin position="98"/>
        <end position="115"/>
    </location>
</feature>
<evidence type="ECO:0000256" key="1">
    <source>
        <dbReference type="SAM" id="Phobius"/>
    </source>
</evidence>
<sequence length="120" mass="13580">MQAGARGAINDFAMYATRSGCPRRIECGRLIRHRSLHSTTTEEWGCDWELSRVEVAVCQGEEVCILGWSSCEIQATGLNAVQCVYRVRLRCCCCCCCWLLYYAMMIMVVVVVVVFERASH</sequence>
<keyword evidence="1" id="KW-1133">Transmembrane helix</keyword>
<dbReference type="Proteomes" id="UP000179920">
    <property type="component" value="Chromosome III"/>
</dbReference>
<dbReference type="AlphaFoldDB" id="A0A1K0G0D9"/>
<name>A0A1K0G0D9_9BASI</name>
<dbReference type="EMBL" id="LT558119">
    <property type="protein sequence ID" value="SAM78715.1"/>
    <property type="molecule type" value="Genomic_DNA"/>
</dbReference>
<keyword evidence="1" id="KW-0812">Transmembrane</keyword>
<evidence type="ECO:0000313" key="2">
    <source>
        <dbReference type="EMBL" id="SAM78715.1"/>
    </source>
</evidence>
<gene>
    <name evidence="2" type="ORF">UBRO_20562</name>
</gene>
<accession>A0A1K0G0D9</accession>